<dbReference type="InterPro" id="IPR013780">
    <property type="entry name" value="Glyco_hydro_b"/>
</dbReference>
<dbReference type="InterPro" id="IPR013783">
    <property type="entry name" value="Ig-like_fold"/>
</dbReference>
<dbReference type="InterPro" id="IPR017853">
    <property type="entry name" value="GH"/>
</dbReference>
<dbReference type="Gene3D" id="3.20.20.80">
    <property type="entry name" value="Glycosidases"/>
    <property type="match status" value="1"/>
</dbReference>
<dbReference type="Proteomes" id="UP000242616">
    <property type="component" value="Unassembled WGS sequence"/>
</dbReference>
<gene>
    <name evidence="6" type="ORF">XJ44_06165</name>
</gene>
<evidence type="ECO:0000256" key="2">
    <source>
        <dbReference type="ARBA" id="ARBA00022801"/>
    </source>
</evidence>
<dbReference type="SUPFAM" id="SSF51445">
    <property type="entry name" value="(Trans)glycosidases"/>
    <property type="match status" value="1"/>
</dbReference>
<feature type="domain" description="Glycosyl hydrolase family 13 catalytic" evidence="5">
    <location>
        <begin position="184"/>
        <end position="594"/>
    </location>
</feature>
<dbReference type="SUPFAM" id="SSF81296">
    <property type="entry name" value="E set domains"/>
    <property type="match status" value="1"/>
</dbReference>
<keyword evidence="3" id="KW-0809">Transit peptide</keyword>
<dbReference type="PANTHER" id="PTHR43002">
    <property type="entry name" value="GLYCOGEN DEBRANCHING ENZYME"/>
    <property type="match status" value="1"/>
</dbReference>
<dbReference type="Pfam" id="PF02922">
    <property type="entry name" value="CBM_48"/>
    <property type="match status" value="1"/>
</dbReference>
<proteinExistence type="inferred from homology"/>
<dbReference type="NCBIfam" id="TIGR02100">
    <property type="entry name" value="glgX_debranch"/>
    <property type="match status" value="1"/>
</dbReference>
<evidence type="ECO:0000256" key="1">
    <source>
        <dbReference type="ARBA" id="ARBA00008061"/>
    </source>
</evidence>
<dbReference type="Gene3D" id="2.60.40.10">
    <property type="entry name" value="Immunoglobulins"/>
    <property type="match status" value="1"/>
</dbReference>
<evidence type="ECO:0000256" key="3">
    <source>
        <dbReference type="ARBA" id="ARBA00022946"/>
    </source>
</evidence>
<dbReference type="InterPro" id="IPR006047">
    <property type="entry name" value="GH13_cat_dom"/>
</dbReference>
<reference evidence="6 7" key="1">
    <citation type="submission" date="2015-06" db="EMBL/GenBank/DDBJ databases">
        <title>Genome sequencing of Thermotogales isolates from hydrothermal vents.</title>
        <authorList>
            <person name="Haverkamp T.H."/>
            <person name="Kublanov I.V."/>
            <person name="Nesbo C.L."/>
        </authorList>
    </citation>
    <scope>NUCLEOTIDE SEQUENCE [LARGE SCALE GENOMIC DNA]</scope>
    <source>
        <strain evidence="7">ik275mar</strain>
    </source>
</reference>
<accession>A0ABX3IK21</accession>
<dbReference type="Pfam" id="PF21156">
    <property type="entry name" value="ISOA1-3_C"/>
    <property type="match status" value="1"/>
</dbReference>
<name>A0ABX3IK21_9BACT</name>
<dbReference type="InterPro" id="IPR011837">
    <property type="entry name" value="Glycogen_debranch_GlgX"/>
</dbReference>
<evidence type="ECO:0000259" key="5">
    <source>
        <dbReference type="SMART" id="SM00642"/>
    </source>
</evidence>
<keyword evidence="4" id="KW-0326">Glycosidase</keyword>
<dbReference type="CDD" id="cd11326">
    <property type="entry name" value="AmyAc_Glg_debranch"/>
    <property type="match status" value="1"/>
</dbReference>
<comment type="similarity">
    <text evidence="1">Belongs to the glycosyl hydrolase 13 family.</text>
</comment>
<dbReference type="SMART" id="SM00642">
    <property type="entry name" value="Aamy"/>
    <property type="match status" value="1"/>
</dbReference>
<dbReference type="InterPro" id="IPR014756">
    <property type="entry name" value="Ig_E-set"/>
</dbReference>
<keyword evidence="7" id="KW-1185">Reference proteome</keyword>
<dbReference type="EMBL" id="LBFC01000021">
    <property type="protein sequence ID" value="ONN26877.1"/>
    <property type="molecule type" value="Genomic_DNA"/>
</dbReference>
<comment type="caution">
    <text evidence="6">The sequence shown here is derived from an EMBL/GenBank/DDBJ whole genome shotgun (WGS) entry which is preliminary data.</text>
</comment>
<dbReference type="CDD" id="cd02856">
    <property type="entry name" value="E_set_GDE_Isoamylase_N"/>
    <property type="match status" value="1"/>
</dbReference>
<dbReference type="InterPro" id="IPR044505">
    <property type="entry name" value="GlgX_Isoamylase_N_E_set"/>
</dbReference>
<dbReference type="InterPro" id="IPR004193">
    <property type="entry name" value="Glyco_hydro_13_N"/>
</dbReference>
<sequence length="729" mass="84316">MADYPLQYNNPDSSIILKTKKGYPKLGATPDDTGVNFGIFSRNAEKVVLELYQNYYDDEPSHRFELDPVSNKTGDIWHIYIYGVKHGQYYGWRIFGPYDPENGKRFNHNKLLVDPYSKAISSSFDWDSSSAYGYDINSPLKDLSFSTEDSAKSPTKSIVIDDSKYDWGNDKQLHIPWEDTIIYEMHVRLFTISPTSKIKFSGTFLGIIEKLDHLKELGVTTIELMPIFEFNVNSIDRINPITGERLKDVWGYNPLSFFAVTGNYSIGLKLGEQVFLFKDFVKEMHKNGFEVILDVVYNHTGEGNELGPTLNFRGIDNEIYYMLNPKNKRYYLNYSGCGNTLNCNHPVVKEMIIDSLRYWATEMHVDGFRFDLAAVLGRTPDGRWIGDLSLLKDIAEDPILHNLKLIAEGWDAAGGYFLGEFPKGWAEWNGKYRDTIRRFVRGDEGVIVELAQRITGSKDLYGKKNPHASINFITCHDGFTMRDLVSYNEKHNEENGENNQDGTNENFSYNYGVEGETDNPEIIKLRKRQVKNFITILMISHGTPMILMGDEIYRTQYGNNNAYCQDNEKTWLNWTFKEKHYDIFRFFKKMIDFRKKHHALRRKHFFTGKDLTGDGIADISWHGIKPFEPDWSYHSHSLAFMISGNDFLCENATEDNDIFVILNQWREPLTFTLPILHEKTWYRVVDTSKDSPNDFLDIPEQIGFKYTTQPRSSVILISKKNHQGSNLPV</sequence>
<dbReference type="RefSeq" id="WP_077198439.1">
    <property type="nucleotide sequence ID" value="NZ_LBFC01000021.1"/>
</dbReference>
<evidence type="ECO:0000256" key="4">
    <source>
        <dbReference type="ARBA" id="ARBA00023295"/>
    </source>
</evidence>
<evidence type="ECO:0000313" key="7">
    <source>
        <dbReference type="Proteomes" id="UP000242616"/>
    </source>
</evidence>
<dbReference type="SUPFAM" id="SSF51011">
    <property type="entry name" value="Glycosyl hydrolase domain"/>
    <property type="match status" value="1"/>
</dbReference>
<keyword evidence="2" id="KW-0378">Hydrolase</keyword>
<organism evidence="6 7">
    <name type="scientific">Thermosipho affectus</name>
    <dbReference type="NCBI Taxonomy" id="660294"/>
    <lineage>
        <taxon>Bacteria</taxon>
        <taxon>Thermotogati</taxon>
        <taxon>Thermotogota</taxon>
        <taxon>Thermotogae</taxon>
        <taxon>Thermotogales</taxon>
        <taxon>Fervidobacteriaceae</taxon>
        <taxon>Thermosipho</taxon>
    </lineage>
</organism>
<protein>
    <submittedName>
        <fullName evidence="6">Glycogen debranching protein</fullName>
    </submittedName>
</protein>
<dbReference type="InterPro" id="IPR048650">
    <property type="entry name" value="ISOA1-3-like_C"/>
</dbReference>
<dbReference type="Pfam" id="PF00128">
    <property type="entry name" value="Alpha-amylase"/>
    <property type="match status" value="2"/>
</dbReference>
<dbReference type="Gene3D" id="2.60.40.1180">
    <property type="entry name" value="Golgi alpha-mannosidase II"/>
    <property type="match status" value="1"/>
</dbReference>
<evidence type="ECO:0000313" key="6">
    <source>
        <dbReference type="EMBL" id="ONN26877.1"/>
    </source>
</evidence>